<reference evidence="3" key="2">
    <citation type="submission" date="2023-11" db="UniProtKB">
        <authorList>
            <consortium name="WormBaseParasite"/>
        </authorList>
    </citation>
    <scope>IDENTIFICATION</scope>
</reference>
<evidence type="ECO:0000313" key="3">
    <source>
        <dbReference type="WBParaSite" id="SRDH1_30230.2"/>
    </source>
</evidence>
<evidence type="ECO:0000313" key="2">
    <source>
        <dbReference type="Proteomes" id="UP000050792"/>
    </source>
</evidence>
<keyword evidence="2" id="KW-1185">Reference proteome</keyword>
<protein>
    <submittedName>
        <fullName evidence="3">Uncharacterized protein</fullName>
    </submittedName>
</protein>
<sequence length="128" mass="14455">MHRSFTTEENNDFKGIIPIIDHDEEKPITVPQTLLNDSNISDGEKCDKTDNINCIVGALRCALVSFELVVTWLIFSASRRHIQAENNCTNDIKNLCNEAKSLQAKLRDKKGLIISHFQNVVSNLSEEK</sequence>
<organism evidence="2 3">
    <name type="scientific">Schistosoma rodhaini</name>
    <dbReference type="NCBI Taxonomy" id="6188"/>
    <lineage>
        <taxon>Eukaryota</taxon>
        <taxon>Metazoa</taxon>
        <taxon>Spiralia</taxon>
        <taxon>Lophotrochozoa</taxon>
        <taxon>Platyhelminthes</taxon>
        <taxon>Trematoda</taxon>
        <taxon>Digenea</taxon>
        <taxon>Strigeidida</taxon>
        <taxon>Schistosomatoidea</taxon>
        <taxon>Schistosomatidae</taxon>
        <taxon>Schistosoma</taxon>
    </lineage>
</organism>
<reference evidence="2" key="1">
    <citation type="submission" date="2022-06" db="EMBL/GenBank/DDBJ databases">
        <authorList>
            <person name="Berger JAMES D."/>
            <person name="Berger JAMES D."/>
        </authorList>
    </citation>
    <scope>NUCLEOTIDE SEQUENCE [LARGE SCALE GENOMIC DNA]</scope>
</reference>
<dbReference type="WBParaSite" id="SRDH1_30230.2">
    <property type="protein sequence ID" value="SRDH1_30230.2"/>
    <property type="gene ID" value="SRDH1_30230"/>
</dbReference>
<accession>A0AA85EZ47</accession>
<feature type="coiled-coil region" evidence="1">
    <location>
        <begin position="85"/>
        <end position="112"/>
    </location>
</feature>
<dbReference type="Proteomes" id="UP000050792">
    <property type="component" value="Unassembled WGS sequence"/>
</dbReference>
<dbReference type="AlphaFoldDB" id="A0AA85EZ47"/>
<name>A0AA85EZ47_9TREM</name>
<proteinExistence type="predicted"/>
<keyword evidence="1" id="KW-0175">Coiled coil</keyword>
<evidence type="ECO:0000256" key="1">
    <source>
        <dbReference type="SAM" id="Coils"/>
    </source>
</evidence>